<gene>
    <name evidence="2" type="ORF">LCGC14_1246370</name>
</gene>
<proteinExistence type="predicted"/>
<accession>A0A0F9NLK6</accession>
<feature type="region of interest" description="Disordered" evidence="1">
    <location>
        <begin position="1"/>
        <end position="22"/>
    </location>
</feature>
<sequence length="175" mass="18272">MPNVNTFARATGAGTNTGQGASTGADFQFADSGGTRLRLRLQAGSVDKSRLFRVKAGGRVTTSAAAGTFLVTLYHGDSATIGSNTIIEASTAREVAEGDAAWYIEAILQTDATEQDLHGKGYALINSLLDAEAVLDNIPTSVDPAAEIAFTVVGNFEESDADQFAICDFFEAEAL</sequence>
<name>A0A0F9NLK6_9ZZZZ</name>
<organism evidence="2">
    <name type="scientific">marine sediment metagenome</name>
    <dbReference type="NCBI Taxonomy" id="412755"/>
    <lineage>
        <taxon>unclassified sequences</taxon>
        <taxon>metagenomes</taxon>
        <taxon>ecological metagenomes</taxon>
    </lineage>
</organism>
<dbReference type="AlphaFoldDB" id="A0A0F9NLK6"/>
<protein>
    <submittedName>
        <fullName evidence="2">Uncharacterized protein</fullName>
    </submittedName>
</protein>
<reference evidence="2" key="1">
    <citation type="journal article" date="2015" name="Nature">
        <title>Complex archaea that bridge the gap between prokaryotes and eukaryotes.</title>
        <authorList>
            <person name="Spang A."/>
            <person name="Saw J.H."/>
            <person name="Jorgensen S.L."/>
            <person name="Zaremba-Niedzwiedzka K."/>
            <person name="Martijn J."/>
            <person name="Lind A.E."/>
            <person name="van Eijk R."/>
            <person name="Schleper C."/>
            <person name="Guy L."/>
            <person name="Ettema T.J."/>
        </authorList>
    </citation>
    <scope>NUCLEOTIDE SEQUENCE</scope>
</reference>
<evidence type="ECO:0000313" key="2">
    <source>
        <dbReference type="EMBL" id="KKM89665.1"/>
    </source>
</evidence>
<dbReference type="EMBL" id="LAZR01006783">
    <property type="protein sequence ID" value="KKM89665.1"/>
    <property type="molecule type" value="Genomic_DNA"/>
</dbReference>
<evidence type="ECO:0000256" key="1">
    <source>
        <dbReference type="SAM" id="MobiDB-lite"/>
    </source>
</evidence>
<comment type="caution">
    <text evidence="2">The sequence shown here is derived from an EMBL/GenBank/DDBJ whole genome shotgun (WGS) entry which is preliminary data.</text>
</comment>